<dbReference type="GO" id="GO:0043137">
    <property type="term" value="P:DNA replication, removal of RNA primer"/>
    <property type="evidence" value="ECO:0007669"/>
    <property type="project" value="TreeGrafter"/>
</dbReference>
<keyword evidence="6" id="KW-0255">Endonuclease</keyword>
<dbReference type="InterPro" id="IPR036397">
    <property type="entry name" value="RNaseH_sf"/>
</dbReference>
<comment type="caution">
    <text evidence="9">The sequence shown here is derived from an EMBL/GenBank/DDBJ whole genome shotgun (WGS) entry which is preliminary data.</text>
</comment>
<evidence type="ECO:0000256" key="1">
    <source>
        <dbReference type="ARBA" id="ARBA00000077"/>
    </source>
</evidence>
<evidence type="ECO:0000313" key="10">
    <source>
        <dbReference type="Proteomes" id="UP000452141"/>
    </source>
</evidence>
<evidence type="ECO:0000259" key="8">
    <source>
        <dbReference type="PROSITE" id="PS50879"/>
    </source>
</evidence>
<proteinExistence type="inferred from homology"/>
<dbReference type="PANTHER" id="PTHR10642">
    <property type="entry name" value="RIBONUCLEASE H1"/>
    <property type="match status" value="1"/>
</dbReference>
<evidence type="ECO:0000256" key="3">
    <source>
        <dbReference type="ARBA" id="ARBA00012180"/>
    </source>
</evidence>
<evidence type="ECO:0000256" key="2">
    <source>
        <dbReference type="ARBA" id="ARBA00005300"/>
    </source>
</evidence>
<accession>A0A844FNG5</accession>
<dbReference type="GO" id="GO:0046872">
    <property type="term" value="F:metal ion binding"/>
    <property type="evidence" value="ECO:0007669"/>
    <property type="project" value="UniProtKB-KW"/>
</dbReference>
<reference evidence="9 10" key="1">
    <citation type="submission" date="2019-08" db="EMBL/GenBank/DDBJ databases">
        <title>In-depth cultivation of the pig gut microbiome towards novel bacterial diversity and tailored functional studies.</title>
        <authorList>
            <person name="Wylensek D."/>
            <person name="Hitch T.C.A."/>
            <person name="Clavel T."/>
        </authorList>
    </citation>
    <scope>NUCLEOTIDE SEQUENCE [LARGE SCALE GENOMIC DNA]</scope>
    <source>
        <strain evidence="9 10">WCA-470BD-2E</strain>
    </source>
</reference>
<evidence type="ECO:0000256" key="6">
    <source>
        <dbReference type="ARBA" id="ARBA00022759"/>
    </source>
</evidence>
<evidence type="ECO:0000256" key="4">
    <source>
        <dbReference type="ARBA" id="ARBA00022722"/>
    </source>
</evidence>
<dbReference type="GO" id="GO:0003676">
    <property type="term" value="F:nucleic acid binding"/>
    <property type="evidence" value="ECO:0007669"/>
    <property type="project" value="InterPro"/>
</dbReference>
<dbReference type="Pfam" id="PF01693">
    <property type="entry name" value="Cauli_VI"/>
    <property type="match status" value="1"/>
</dbReference>
<organism evidence="9 10">
    <name type="scientific">Lactobacillus equicursoris</name>
    <dbReference type="NCBI Taxonomy" id="420645"/>
    <lineage>
        <taxon>Bacteria</taxon>
        <taxon>Bacillati</taxon>
        <taxon>Bacillota</taxon>
        <taxon>Bacilli</taxon>
        <taxon>Lactobacillales</taxon>
        <taxon>Lactobacillaceae</taxon>
        <taxon>Lactobacillus</taxon>
    </lineage>
</organism>
<dbReference type="SUPFAM" id="SSF53098">
    <property type="entry name" value="Ribonuclease H-like"/>
    <property type="match status" value="1"/>
</dbReference>
<dbReference type="InterPro" id="IPR050092">
    <property type="entry name" value="RNase_H"/>
</dbReference>
<dbReference type="PANTHER" id="PTHR10642:SF26">
    <property type="entry name" value="RIBONUCLEASE H1"/>
    <property type="match status" value="1"/>
</dbReference>
<protein>
    <recommendedName>
        <fullName evidence="3">ribonuclease H</fullName>
        <ecNumber evidence="3">3.1.26.4</ecNumber>
    </recommendedName>
</protein>
<sequence>MKYRNDRRKENIMSKYNFYAYKIGEEKGIVTTWTECQQKINGQSSANYKGFKTRKEAEQFLSSAYVEAKAVDYSKFETIVHTDGGTRKLDSLAEVDANTVCGYAYLVENKNNDIRILKGKAEKGKTNNMMEITAVRDALKELLKQNLNTSKILFVCDSKYALSASDKSWFREKRWTENAEMWEEIGKLLQSNDWNITWAWTKGHDGEEGNEIVDRELNREMNKLEAQERPVR</sequence>
<comment type="catalytic activity">
    <reaction evidence="1">
        <text>Endonucleolytic cleavage to 5'-phosphomonoester.</text>
        <dbReference type="EC" id="3.1.26.4"/>
    </reaction>
</comment>
<dbReference type="InterPro" id="IPR011320">
    <property type="entry name" value="RNase_H1_N"/>
</dbReference>
<comment type="similarity">
    <text evidence="2">Belongs to the RNase H family.</text>
</comment>
<dbReference type="InterPro" id="IPR012337">
    <property type="entry name" value="RNaseH-like_sf"/>
</dbReference>
<dbReference type="Pfam" id="PF00075">
    <property type="entry name" value="RNase_H"/>
    <property type="match status" value="1"/>
</dbReference>
<dbReference type="GO" id="GO:0004523">
    <property type="term" value="F:RNA-DNA hybrid ribonuclease activity"/>
    <property type="evidence" value="ECO:0007669"/>
    <property type="project" value="UniProtKB-EC"/>
</dbReference>
<dbReference type="InterPro" id="IPR002156">
    <property type="entry name" value="RNaseH_domain"/>
</dbReference>
<dbReference type="PROSITE" id="PS50879">
    <property type="entry name" value="RNASE_H_1"/>
    <property type="match status" value="1"/>
</dbReference>
<evidence type="ECO:0000256" key="7">
    <source>
        <dbReference type="ARBA" id="ARBA00022801"/>
    </source>
</evidence>
<gene>
    <name evidence="9" type="ORF">FYJ61_05425</name>
</gene>
<dbReference type="EC" id="3.1.26.4" evidence="3"/>
<dbReference type="Proteomes" id="UP000452141">
    <property type="component" value="Unassembled WGS sequence"/>
</dbReference>
<keyword evidence="5" id="KW-0479">Metal-binding</keyword>
<dbReference type="InterPro" id="IPR037056">
    <property type="entry name" value="RNase_H1_N_sf"/>
</dbReference>
<dbReference type="Gene3D" id="3.30.420.10">
    <property type="entry name" value="Ribonuclease H-like superfamily/Ribonuclease H"/>
    <property type="match status" value="1"/>
</dbReference>
<feature type="domain" description="RNase H type-1" evidence="8">
    <location>
        <begin position="74"/>
        <end position="222"/>
    </location>
</feature>
<evidence type="ECO:0000313" key="9">
    <source>
        <dbReference type="EMBL" id="MST79907.1"/>
    </source>
</evidence>
<dbReference type="Gene3D" id="3.40.970.10">
    <property type="entry name" value="Ribonuclease H1, N-terminal domain"/>
    <property type="match status" value="1"/>
</dbReference>
<dbReference type="SUPFAM" id="SSF55658">
    <property type="entry name" value="L9 N-domain-like"/>
    <property type="match status" value="1"/>
</dbReference>
<keyword evidence="4" id="KW-0540">Nuclease</keyword>
<dbReference type="EMBL" id="VUMW01000012">
    <property type="protein sequence ID" value="MST79907.1"/>
    <property type="molecule type" value="Genomic_DNA"/>
</dbReference>
<keyword evidence="7" id="KW-0378">Hydrolase</keyword>
<dbReference type="InterPro" id="IPR009027">
    <property type="entry name" value="Ribosomal_bL9/RNase_H1_N"/>
</dbReference>
<name>A0A844FNG5_9LACO</name>
<evidence type="ECO:0000256" key="5">
    <source>
        <dbReference type="ARBA" id="ARBA00022723"/>
    </source>
</evidence>
<dbReference type="AlphaFoldDB" id="A0A844FNG5"/>